<dbReference type="OrthoDB" id="2468734at2759"/>
<feature type="non-terminal residue" evidence="1">
    <location>
        <position position="118"/>
    </location>
</feature>
<keyword evidence="2" id="KW-1185">Reference proteome</keyword>
<dbReference type="EMBL" id="CAJVPZ010067374">
    <property type="protein sequence ID" value="CAG8797039.1"/>
    <property type="molecule type" value="Genomic_DNA"/>
</dbReference>
<sequence length="118" mass="13406">DGDLEPKVLDARWTGNSSIITILQAPKWDRKRFGDNYMVAPAAVGHFTLDDNHGNKYRFTKYAYFVNEYTEINTAIQNHQGENPVNVESIYGGNFNIQRGATVRVEASYLCENKKSET</sequence>
<evidence type="ECO:0000313" key="2">
    <source>
        <dbReference type="Proteomes" id="UP000789396"/>
    </source>
</evidence>
<evidence type="ECO:0000313" key="1">
    <source>
        <dbReference type="EMBL" id="CAG8797039.1"/>
    </source>
</evidence>
<proteinExistence type="predicted"/>
<organism evidence="1 2">
    <name type="scientific">Racocetra fulgida</name>
    <dbReference type="NCBI Taxonomy" id="60492"/>
    <lineage>
        <taxon>Eukaryota</taxon>
        <taxon>Fungi</taxon>
        <taxon>Fungi incertae sedis</taxon>
        <taxon>Mucoromycota</taxon>
        <taxon>Glomeromycotina</taxon>
        <taxon>Glomeromycetes</taxon>
        <taxon>Diversisporales</taxon>
        <taxon>Gigasporaceae</taxon>
        <taxon>Racocetra</taxon>
    </lineage>
</organism>
<comment type="caution">
    <text evidence="1">The sequence shown here is derived from an EMBL/GenBank/DDBJ whole genome shotgun (WGS) entry which is preliminary data.</text>
</comment>
<gene>
    <name evidence="1" type="ORF">RFULGI_LOCUS17340</name>
</gene>
<reference evidence="1" key="1">
    <citation type="submission" date="2021-06" db="EMBL/GenBank/DDBJ databases">
        <authorList>
            <person name="Kallberg Y."/>
            <person name="Tangrot J."/>
            <person name="Rosling A."/>
        </authorList>
    </citation>
    <scope>NUCLEOTIDE SEQUENCE</scope>
    <source>
        <strain evidence="1">IN212</strain>
    </source>
</reference>
<protein>
    <submittedName>
        <fullName evidence="1">7680_t:CDS:1</fullName>
    </submittedName>
</protein>
<dbReference type="Proteomes" id="UP000789396">
    <property type="component" value="Unassembled WGS sequence"/>
</dbReference>
<accession>A0A9N9JWK4</accession>
<name>A0A9N9JWK4_9GLOM</name>
<feature type="non-terminal residue" evidence="1">
    <location>
        <position position="1"/>
    </location>
</feature>
<dbReference type="AlphaFoldDB" id="A0A9N9JWK4"/>